<feature type="transmembrane region" description="Helical" evidence="1">
    <location>
        <begin position="180"/>
        <end position="201"/>
    </location>
</feature>
<feature type="transmembrane region" description="Helical" evidence="1">
    <location>
        <begin position="231"/>
        <end position="248"/>
    </location>
</feature>
<feature type="transmembrane region" description="Helical" evidence="1">
    <location>
        <begin position="299"/>
        <end position="317"/>
    </location>
</feature>
<feature type="transmembrane region" description="Helical" evidence="1">
    <location>
        <begin position="478"/>
        <end position="499"/>
    </location>
</feature>
<gene>
    <name evidence="2" type="ORF">KV203_01030</name>
</gene>
<accession>A0ABX8S893</accession>
<feature type="transmembrane region" description="Helical" evidence="1">
    <location>
        <begin position="34"/>
        <end position="54"/>
    </location>
</feature>
<keyword evidence="3" id="KW-1185">Reference proteome</keyword>
<feature type="transmembrane region" description="Helical" evidence="1">
    <location>
        <begin position="447"/>
        <end position="466"/>
    </location>
</feature>
<evidence type="ECO:0000313" key="2">
    <source>
        <dbReference type="EMBL" id="QXQ14078.1"/>
    </source>
</evidence>
<sequence>MPRSGVTDTVAVAEADTDVPPAGRTGRIRRPRTVPAWSAFLLLVGVFGVTFALLTPPFWGHDEISQFGRAYQVSRGGVLPVPIPDDRGPAWGGGVPVSIERLMNYALDDYTTSAETLDEPEPAVADRSGYRPLEDAPVSARHITIWFTNTAAYSPVPYLPQAFGIRVAQLLDVDTGGLLLAPRLAGLAAYLAVIGFGLFALRRTRVQWLVFAVAVLPITVFQAGTVTADTLTNAVAITLSALLIKALFLATRLTWAETAVLLVAAIALPLCKPSYVLLALLVVVVPASRLGLRGPLRLLPGLSAAIGTIGFLAWTRISAPTTDGMSVMRPKRQWHTVVPADQLQQMLHNPGEFLTTFGESIMRRDQEWFVEFFGELGFAYVTVPATSVLAGLLAFAIGVGIAERMSGPSNRITTLVLLTVLISVVLIYVALYLSFTPVGYYLIDGVQGRYFVPLALLAFAVLLRWLPLRLQTESGPPATRGPAIVIVTASTIALVLAVVKYNLLVWG</sequence>
<evidence type="ECO:0000313" key="3">
    <source>
        <dbReference type="Proteomes" id="UP000887023"/>
    </source>
</evidence>
<feature type="transmembrane region" description="Helical" evidence="1">
    <location>
        <begin position="378"/>
        <end position="402"/>
    </location>
</feature>
<keyword evidence="1" id="KW-1133">Transmembrane helix</keyword>
<dbReference type="Pfam" id="PF09913">
    <property type="entry name" value="DUF2142"/>
    <property type="match status" value="1"/>
</dbReference>
<keyword evidence="1" id="KW-0812">Transmembrane</keyword>
<reference evidence="2" key="1">
    <citation type="submission" date="2021-07" db="EMBL/GenBank/DDBJ databases">
        <title>Candidatus Kaistella beijingensis sp. nov. isolated from a municipal wastewater treatment plant is involved in sludge foaming.</title>
        <authorList>
            <person name="Song Y."/>
            <person name="Liu S.-J."/>
        </authorList>
    </citation>
    <scope>NUCLEOTIDE SEQUENCE</scope>
    <source>
        <strain evidence="2">DSM 43998</strain>
    </source>
</reference>
<feature type="transmembrane region" description="Helical" evidence="1">
    <location>
        <begin position="208"/>
        <end position="225"/>
    </location>
</feature>
<evidence type="ECO:0000256" key="1">
    <source>
        <dbReference type="SAM" id="Phobius"/>
    </source>
</evidence>
<proteinExistence type="predicted"/>
<dbReference type="Proteomes" id="UP000887023">
    <property type="component" value="Chromosome"/>
</dbReference>
<feature type="transmembrane region" description="Helical" evidence="1">
    <location>
        <begin position="414"/>
        <end position="435"/>
    </location>
</feature>
<dbReference type="EMBL" id="CP079105">
    <property type="protein sequence ID" value="QXQ14078.1"/>
    <property type="molecule type" value="Genomic_DNA"/>
</dbReference>
<organism evidence="2 3">
    <name type="scientific">Skermania pinensis</name>
    <dbReference type="NCBI Taxonomy" id="39122"/>
    <lineage>
        <taxon>Bacteria</taxon>
        <taxon>Bacillati</taxon>
        <taxon>Actinomycetota</taxon>
        <taxon>Actinomycetes</taxon>
        <taxon>Mycobacteriales</taxon>
        <taxon>Gordoniaceae</taxon>
        <taxon>Skermania</taxon>
    </lineage>
</organism>
<keyword evidence="1" id="KW-0472">Membrane</keyword>
<protein>
    <submittedName>
        <fullName evidence="2">DUF2142 domain-containing protein</fullName>
    </submittedName>
</protein>
<dbReference type="InterPro" id="IPR018674">
    <property type="entry name" value="DUF2142_membrane"/>
</dbReference>
<name>A0ABX8S893_9ACTN</name>